<dbReference type="InterPro" id="IPR044888">
    <property type="entry name" value="Mediatior_Med7_sf"/>
</dbReference>
<keyword evidence="5 10" id="KW-0805">Transcription regulation</keyword>
<feature type="region of interest" description="Disordered" evidence="12">
    <location>
        <begin position="1"/>
        <end position="43"/>
    </location>
</feature>
<dbReference type="EMBL" id="CP051143">
    <property type="protein sequence ID" value="QIX01409.1"/>
    <property type="molecule type" value="Genomic_DNA"/>
</dbReference>
<dbReference type="GO" id="GO:0003712">
    <property type="term" value="F:transcription coregulator activity"/>
    <property type="evidence" value="ECO:0007669"/>
    <property type="project" value="InterPro"/>
</dbReference>
<dbReference type="Pfam" id="PF05983">
    <property type="entry name" value="Med7"/>
    <property type="match status" value="1"/>
</dbReference>
<proteinExistence type="inferred from homology"/>
<dbReference type="Gene3D" id="6.10.140.200">
    <property type="match status" value="1"/>
</dbReference>
<keyword evidence="8 10" id="KW-0539">Nucleus</keyword>
<organism evidence="13 14">
    <name type="scientific">Peltaster fructicola</name>
    <dbReference type="NCBI Taxonomy" id="286661"/>
    <lineage>
        <taxon>Eukaryota</taxon>
        <taxon>Fungi</taxon>
        <taxon>Dikarya</taxon>
        <taxon>Ascomycota</taxon>
        <taxon>Pezizomycotina</taxon>
        <taxon>Dothideomycetes</taxon>
        <taxon>Dothideomycetes incertae sedis</taxon>
        <taxon>Peltaster</taxon>
    </lineage>
</organism>
<dbReference type="SUPFAM" id="SSF140718">
    <property type="entry name" value="Mediator hinge subcomplex-like"/>
    <property type="match status" value="1"/>
</dbReference>
<sequence>MGDKQQATTFPTPPPFYKHFTSTNLHRSQQQKQQQSIEAPEPPAAIDVPAELRYLVPPQPPADGRWKTFGYQHDLNAPDPTLDEAGIDTLYPDHPSIKLAPQVYLIALARSLLATFLSTCGILAQNPALHEEKVKNLRDMVFNMHDLINQYRPHQARESLLLMMEERVEQLRQEIKTIGELKGKIHKALNEVNQATDGPLRSQDQAESIDKAAASLDGRKAEQELAWRLLDDLADEVHIDNNQPLTEGD</sequence>
<keyword evidence="7 10" id="KW-0804">Transcription</keyword>
<evidence type="ECO:0000256" key="1">
    <source>
        <dbReference type="ARBA" id="ARBA00004123"/>
    </source>
</evidence>
<dbReference type="Gene3D" id="6.10.140.1520">
    <property type="match status" value="1"/>
</dbReference>
<dbReference type="GO" id="GO:0006357">
    <property type="term" value="P:regulation of transcription by RNA polymerase II"/>
    <property type="evidence" value="ECO:0007669"/>
    <property type="project" value="InterPro"/>
</dbReference>
<evidence type="ECO:0000256" key="3">
    <source>
        <dbReference type="ARBA" id="ARBA00011837"/>
    </source>
</evidence>
<accession>A0A6H0Y3I4</accession>
<dbReference type="GO" id="GO:0070847">
    <property type="term" value="C:core mediator complex"/>
    <property type="evidence" value="ECO:0007669"/>
    <property type="project" value="TreeGrafter"/>
</dbReference>
<gene>
    <name evidence="13" type="ORF">AMS68_006926</name>
</gene>
<protein>
    <recommendedName>
        <fullName evidence="4 10">Mediator of RNA polymerase II transcription subunit 7</fullName>
    </recommendedName>
</protein>
<evidence type="ECO:0000256" key="12">
    <source>
        <dbReference type="SAM" id="MobiDB-lite"/>
    </source>
</evidence>
<keyword evidence="6 10" id="KW-0010">Activator</keyword>
<evidence type="ECO:0000256" key="6">
    <source>
        <dbReference type="ARBA" id="ARBA00023159"/>
    </source>
</evidence>
<keyword evidence="14" id="KW-1185">Reference proteome</keyword>
<evidence type="ECO:0000256" key="9">
    <source>
        <dbReference type="ARBA" id="ARBA00025687"/>
    </source>
</evidence>
<comment type="similarity">
    <text evidence="2 10">Belongs to the Mediator complex subunit 7 family.</text>
</comment>
<dbReference type="AlphaFoldDB" id="A0A6H0Y3I4"/>
<feature type="coiled-coil region" evidence="11">
    <location>
        <begin position="154"/>
        <end position="181"/>
    </location>
</feature>
<name>A0A6H0Y3I4_9PEZI</name>
<evidence type="ECO:0000256" key="4">
    <source>
        <dbReference type="ARBA" id="ARBA00020631"/>
    </source>
</evidence>
<dbReference type="InterPro" id="IPR037212">
    <property type="entry name" value="Med7/Med21-like"/>
</dbReference>
<reference evidence="13 14" key="1">
    <citation type="journal article" date="2016" name="Sci. Rep.">
        <title>Peltaster fructicola genome reveals evolution from an invasive phytopathogen to an ectophytic parasite.</title>
        <authorList>
            <person name="Xu C."/>
            <person name="Chen H."/>
            <person name="Gleason M.L."/>
            <person name="Xu J.R."/>
            <person name="Liu H."/>
            <person name="Zhang R."/>
            <person name="Sun G."/>
        </authorList>
    </citation>
    <scope>NUCLEOTIDE SEQUENCE [LARGE SCALE GENOMIC DNA]</scope>
    <source>
        <strain evidence="13 14">LNHT1506</strain>
    </source>
</reference>
<comment type="subunit">
    <text evidence="3 10">Component of the Mediator complex.</text>
</comment>
<comment type="subcellular location">
    <subcellularLocation>
        <location evidence="1 10">Nucleus</location>
    </subcellularLocation>
</comment>
<evidence type="ECO:0000256" key="10">
    <source>
        <dbReference type="RuleBase" id="RU364060"/>
    </source>
</evidence>
<dbReference type="GO" id="GO:0016592">
    <property type="term" value="C:mediator complex"/>
    <property type="evidence" value="ECO:0007669"/>
    <property type="project" value="InterPro"/>
</dbReference>
<keyword evidence="11" id="KW-0175">Coiled coil</keyword>
<dbReference type="PANTHER" id="PTHR21428">
    <property type="entry name" value="MEDIATOR OF RNA POLYMERASE II TRANSCRIPTION SUBUNIT 7"/>
    <property type="match status" value="1"/>
</dbReference>
<dbReference type="InterPro" id="IPR009244">
    <property type="entry name" value="Mediatior_Med7"/>
</dbReference>
<evidence type="ECO:0000256" key="2">
    <source>
        <dbReference type="ARBA" id="ARBA00009994"/>
    </source>
</evidence>
<evidence type="ECO:0000313" key="14">
    <source>
        <dbReference type="Proteomes" id="UP000503462"/>
    </source>
</evidence>
<evidence type="ECO:0000256" key="11">
    <source>
        <dbReference type="SAM" id="Coils"/>
    </source>
</evidence>
<dbReference type="PANTHER" id="PTHR21428:SF11">
    <property type="entry name" value="MEDIATOR OF RNA POLYMERASE II TRANSCRIPTION SUBUNIT 7"/>
    <property type="match status" value="1"/>
</dbReference>
<comment type="function">
    <text evidence="9">Component of the Mediator complex, a coactivator involved in the regulated transcription of nearly all RNA polymerase II-dependent genes. Mediator functions as a bridge to convey information from gene-specific regulatory proteins to the basal RNA polymerase II transcription machinery. Mediator is recruited to promoters by direct interactions with regulatory proteins and serves as a scaffold for the assembly of a functional preinitiation complex with RNA polymerase II and the general transcription factors.</text>
</comment>
<evidence type="ECO:0000256" key="5">
    <source>
        <dbReference type="ARBA" id="ARBA00023015"/>
    </source>
</evidence>
<dbReference type="Proteomes" id="UP000503462">
    <property type="component" value="Chromosome 5"/>
</dbReference>
<evidence type="ECO:0000313" key="13">
    <source>
        <dbReference type="EMBL" id="QIX01409.1"/>
    </source>
</evidence>
<dbReference type="OrthoDB" id="10253553at2759"/>
<evidence type="ECO:0000256" key="7">
    <source>
        <dbReference type="ARBA" id="ARBA00023163"/>
    </source>
</evidence>
<evidence type="ECO:0000256" key="8">
    <source>
        <dbReference type="ARBA" id="ARBA00023242"/>
    </source>
</evidence>